<feature type="chain" id="PRO_5013198264" evidence="1">
    <location>
        <begin position="16"/>
        <end position="70"/>
    </location>
</feature>
<reference evidence="2" key="1">
    <citation type="submission" date="2014-09" db="EMBL/GenBank/DDBJ databases">
        <authorList>
            <person name="Magalhaes I.L.F."/>
            <person name="Oliveira U."/>
            <person name="Santos F.R."/>
            <person name="Vidigal T.H.D.A."/>
            <person name="Brescovit A.D."/>
            <person name="Santos A.J."/>
        </authorList>
    </citation>
    <scope>NUCLEOTIDE SEQUENCE</scope>
    <source>
        <tissue evidence="2">Shoot tissue taken approximately 20 cm above the soil surface</tissue>
    </source>
</reference>
<protein>
    <submittedName>
        <fullName evidence="2">Uncharacterized protein</fullName>
    </submittedName>
</protein>
<dbReference type="EMBL" id="GBRH01169587">
    <property type="protein sequence ID" value="JAE28309.1"/>
    <property type="molecule type" value="Transcribed_RNA"/>
</dbReference>
<accession>A0A0A9GXP1</accession>
<name>A0A0A9GXP1_ARUDO</name>
<feature type="signal peptide" evidence="1">
    <location>
        <begin position="1"/>
        <end position="15"/>
    </location>
</feature>
<evidence type="ECO:0000313" key="2">
    <source>
        <dbReference type="EMBL" id="JAE28309.1"/>
    </source>
</evidence>
<organism evidence="2">
    <name type="scientific">Arundo donax</name>
    <name type="common">Giant reed</name>
    <name type="synonym">Donax arundinaceus</name>
    <dbReference type="NCBI Taxonomy" id="35708"/>
    <lineage>
        <taxon>Eukaryota</taxon>
        <taxon>Viridiplantae</taxon>
        <taxon>Streptophyta</taxon>
        <taxon>Embryophyta</taxon>
        <taxon>Tracheophyta</taxon>
        <taxon>Spermatophyta</taxon>
        <taxon>Magnoliopsida</taxon>
        <taxon>Liliopsida</taxon>
        <taxon>Poales</taxon>
        <taxon>Poaceae</taxon>
        <taxon>PACMAD clade</taxon>
        <taxon>Arundinoideae</taxon>
        <taxon>Arundineae</taxon>
        <taxon>Arundo</taxon>
    </lineage>
</organism>
<keyword evidence="1" id="KW-0732">Signal</keyword>
<dbReference type="AlphaFoldDB" id="A0A0A9GXP1"/>
<sequence length="70" mass="7696">MGCIYVCMALELVWQLPCLELATDKVVVTADQLEGAVRQTFLDEGVGLEVLEGHVHGLPFQDVALVVERQ</sequence>
<proteinExistence type="predicted"/>
<reference evidence="2" key="2">
    <citation type="journal article" date="2015" name="Data Brief">
        <title>Shoot transcriptome of the giant reed, Arundo donax.</title>
        <authorList>
            <person name="Barrero R.A."/>
            <person name="Guerrero F.D."/>
            <person name="Moolhuijzen P."/>
            <person name="Goolsby J.A."/>
            <person name="Tidwell J."/>
            <person name="Bellgard S.E."/>
            <person name="Bellgard M.I."/>
        </authorList>
    </citation>
    <scope>NUCLEOTIDE SEQUENCE</scope>
    <source>
        <tissue evidence="2">Shoot tissue taken approximately 20 cm above the soil surface</tissue>
    </source>
</reference>
<evidence type="ECO:0000256" key="1">
    <source>
        <dbReference type="SAM" id="SignalP"/>
    </source>
</evidence>